<keyword evidence="1" id="KW-0175">Coiled coil</keyword>
<proteinExistence type="predicted"/>
<feature type="compositionally biased region" description="Basic and acidic residues" evidence="2">
    <location>
        <begin position="10"/>
        <end position="37"/>
    </location>
</feature>
<sequence>MYLSNLPRLPDNEHTVARPDKDPIKAVTDKDVAEPNRTRTRRIQRKEAESTNEPSVVPPAIDMVEDDVPVFDGKGTEAVEAVSLKSTRKRNMQKSNAATEGATHAVPTRTRTRKIQKKNVDESKDNTSKAEGMKWEEGQPISGTIEEEAKTRQTRTRQKKQELFTFEALDVVLLSPIIYRGLIHQILDVKDPHDGFILNPNGAILFPVKTQRESTLCALKEANCSSTFDFFSIAFLLEIKSKVEEQCATYKAQLDSACSQIQELENQVKGVEKLKLEVNELKLEKAEHANSISTLNKNLDDLLYFSSLHEHHKRAPNSIEGEDGDWGVIKESSSEKDVLLKETDQLGLKLQELETARNTDHVKEELMEKLEESQKELEEANAKVVNLTAQVNSLEDFLKKNEKRVEFATLSEYKAVKHCLGAIGQCSSKVHDPQVMPVRRRIKFVIIIITDQ</sequence>
<evidence type="ECO:0000313" key="3">
    <source>
        <dbReference type="EMBL" id="KAK2702332.1"/>
    </source>
</evidence>
<gene>
    <name evidence="3" type="ORF">QYM36_019055</name>
</gene>
<name>A0AA88HBH0_ARTSF</name>
<feature type="coiled-coil region" evidence="1">
    <location>
        <begin position="247"/>
        <end position="298"/>
    </location>
</feature>
<comment type="caution">
    <text evidence="3">The sequence shown here is derived from an EMBL/GenBank/DDBJ whole genome shotgun (WGS) entry which is preliminary data.</text>
</comment>
<dbReference type="Proteomes" id="UP001187531">
    <property type="component" value="Unassembled WGS sequence"/>
</dbReference>
<reference evidence="3" key="1">
    <citation type="submission" date="2023-07" db="EMBL/GenBank/DDBJ databases">
        <title>Chromosome-level genome assembly of Artemia franciscana.</title>
        <authorList>
            <person name="Jo E."/>
        </authorList>
    </citation>
    <scope>NUCLEOTIDE SEQUENCE</scope>
    <source>
        <tissue evidence="3">Whole body</tissue>
    </source>
</reference>
<dbReference type="EMBL" id="JAVRJZ010000454">
    <property type="protein sequence ID" value="KAK2702332.1"/>
    <property type="molecule type" value="Genomic_DNA"/>
</dbReference>
<organism evidence="3 4">
    <name type="scientific">Artemia franciscana</name>
    <name type="common">Brine shrimp</name>
    <name type="synonym">Artemia sanfranciscana</name>
    <dbReference type="NCBI Taxonomy" id="6661"/>
    <lineage>
        <taxon>Eukaryota</taxon>
        <taxon>Metazoa</taxon>
        <taxon>Ecdysozoa</taxon>
        <taxon>Arthropoda</taxon>
        <taxon>Crustacea</taxon>
        <taxon>Branchiopoda</taxon>
        <taxon>Anostraca</taxon>
        <taxon>Artemiidae</taxon>
        <taxon>Artemia</taxon>
    </lineage>
</organism>
<feature type="region of interest" description="Disordered" evidence="2">
    <location>
        <begin position="86"/>
        <end position="132"/>
    </location>
</feature>
<feature type="region of interest" description="Disordered" evidence="2">
    <location>
        <begin position="1"/>
        <end position="59"/>
    </location>
</feature>
<evidence type="ECO:0000256" key="2">
    <source>
        <dbReference type="SAM" id="MobiDB-lite"/>
    </source>
</evidence>
<keyword evidence="4" id="KW-1185">Reference proteome</keyword>
<evidence type="ECO:0000256" key="1">
    <source>
        <dbReference type="SAM" id="Coils"/>
    </source>
</evidence>
<accession>A0AA88HBH0</accession>
<feature type="compositionally biased region" description="Basic and acidic residues" evidence="2">
    <location>
        <begin position="118"/>
        <end position="132"/>
    </location>
</feature>
<dbReference type="AlphaFoldDB" id="A0AA88HBH0"/>
<protein>
    <submittedName>
        <fullName evidence="3">Uncharacterized protein</fullName>
    </submittedName>
</protein>
<evidence type="ECO:0000313" key="4">
    <source>
        <dbReference type="Proteomes" id="UP001187531"/>
    </source>
</evidence>
<feature type="coiled-coil region" evidence="1">
    <location>
        <begin position="356"/>
        <end position="397"/>
    </location>
</feature>